<evidence type="ECO:0000256" key="1">
    <source>
        <dbReference type="SAM" id="MobiDB-lite"/>
    </source>
</evidence>
<gene>
    <name evidence="3" type="ORF">C9994_05400</name>
    <name evidence="2" type="ORF">GCM10011506_32230</name>
</gene>
<dbReference type="EMBL" id="PYVU01000032">
    <property type="protein sequence ID" value="PTB96899.1"/>
    <property type="molecule type" value="Genomic_DNA"/>
</dbReference>
<keyword evidence="5" id="KW-1185">Reference proteome</keyword>
<evidence type="ECO:0000313" key="3">
    <source>
        <dbReference type="EMBL" id="PTB96899.1"/>
    </source>
</evidence>
<feature type="compositionally biased region" description="Basic and acidic residues" evidence="1">
    <location>
        <begin position="68"/>
        <end position="81"/>
    </location>
</feature>
<reference evidence="3 4" key="2">
    <citation type="submission" date="2018-03" db="EMBL/GenBank/DDBJ databases">
        <title>Cross-interface Injection: A General Nanoliter Liquid Handling Method Applied to Single Cells Genome Amplification Automated Nanoliter Liquid Handling Applied to Single Cell Multiple Displacement Amplification.</title>
        <authorList>
            <person name="Yun J."/>
            <person name="Xu P."/>
            <person name="Xu J."/>
            <person name="Dai X."/>
            <person name="Wang Y."/>
            <person name="Zheng X."/>
            <person name="Cao C."/>
            <person name="Yi Q."/>
            <person name="Zhu Y."/>
            <person name="Wang L."/>
            <person name="Dong Z."/>
            <person name="Huang Y."/>
            <person name="Huang L."/>
            <person name="Du W."/>
        </authorList>
    </citation>
    <scope>NUCLEOTIDE SEQUENCE [LARGE SCALE GENOMIC DNA]</scope>
    <source>
        <strain evidence="3 4">Z-D1-2</strain>
    </source>
</reference>
<protein>
    <submittedName>
        <fullName evidence="3">Uncharacterized protein</fullName>
    </submittedName>
</protein>
<name>A0A2T4DSU6_9BACT</name>
<sequence>MASCAKKPISQSGNSYQNPSSLNPGQADPNYGRSPKRQQRVFFGLFKKKQKSPFGDQLIVEYKERMKENAKEARKREKEMQKPQYSDPSYFGHKKKPKKRSPDKMKFCKECGIRH</sequence>
<evidence type="ECO:0000313" key="2">
    <source>
        <dbReference type="EMBL" id="GGC44217.1"/>
    </source>
</evidence>
<dbReference type="EMBL" id="BMEC01000010">
    <property type="protein sequence ID" value="GGC44217.1"/>
    <property type="molecule type" value="Genomic_DNA"/>
</dbReference>
<reference evidence="5" key="3">
    <citation type="journal article" date="2019" name="Int. J. Syst. Evol. Microbiol.">
        <title>The Global Catalogue of Microorganisms (GCM) 10K type strain sequencing project: providing services to taxonomists for standard genome sequencing and annotation.</title>
        <authorList>
            <consortium name="The Broad Institute Genomics Platform"/>
            <consortium name="The Broad Institute Genome Sequencing Center for Infectious Disease"/>
            <person name="Wu L."/>
            <person name="Ma J."/>
        </authorList>
    </citation>
    <scope>NUCLEOTIDE SEQUENCE [LARGE SCALE GENOMIC DNA]</scope>
    <source>
        <strain evidence="5">CGMCC 1.10832</strain>
    </source>
</reference>
<feature type="region of interest" description="Disordered" evidence="1">
    <location>
        <begin position="1"/>
        <end position="39"/>
    </location>
</feature>
<dbReference type="Proteomes" id="UP000240608">
    <property type="component" value="Unassembled WGS sequence"/>
</dbReference>
<feature type="compositionally biased region" description="Polar residues" evidence="1">
    <location>
        <begin position="9"/>
        <end position="24"/>
    </location>
</feature>
<organism evidence="3 4">
    <name type="scientific">Marivirga lumbricoides</name>
    <dbReference type="NCBI Taxonomy" id="1046115"/>
    <lineage>
        <taxon>Bacteria</taxon>
        <taxon>Pseudomonadati</taxon>
        <taxon>Bacteroidota</taxon>
        <taxon>Cytophagia</taxon>
        <taxon>Cytophagales</taxon>
        <taxon>Marivirgaceae</taxon>
        <taxon>Marivirga</taxon>
    </lineage>
</organism>
<evidence type="ECO:0000313" key="5">
    <source>
        <dbReference type="Proteomes" id="UP000636010"/>
    </source>
</evidence>
<dbReference type="Proteomes" id="UP000636010">
    <property type="component" value="Unassembled WGS sequence"/>
</dbReference>
<evidence type="ECO:0000313" key="4">
    <source>
        <dbReference type="Proteomes" id="UP000240608"/>
    </source>
</evidence>
<proteinExistence type="predicted"/>
<reference evidence="2" key="4">
    <citation type="submission" date="2024-05" db="EMBL/GenBank/DDBJ databases">
        <authorList>
            <person name="Sun Q."/>
            <person name="Zhou Y."/>
        </authorList>
    </citation>
    <scope>NUCLEOTIDE SEQUENCE</scope>
    <source>
        <strain evidence="2">CGMCC 1.10832</strain>
    </source>
</reference>
<comment type="caution">
    <text evidence="3">The sequence shown here is derived from an EMBL/GenBank/DDBJ whole genome shotgun (WGS) entry which is preliminary data.</text>
</comment>
<accession>A0A2T4DSU6</accession>
<reference evidence="2" key="1">
    <citation type="journal article" date="2014" name="Int. J. Syst. Evol. Microbiol.">
        <title>Complete genome of a new Firmicutes species belonging to the dominant human colonic microbiota ('Ruminococcus bicirculans') reveals two chromosomes and a selective capacity to utilize plant glucans.</title>
        <authorList>
            <consortium name="NISC Comparative Sequencing Program"/>
            <person name="Wegmann U."/>
            <person name="Louis P."/>
            <person name="Goesmann A."/>
            <person name="Henrissat B."/>
            <person name="Duncan S.H."/>
            <person name="Flint H.J."/>
        </authorList>
    </citation>
    <scope>NUCLEOTIDE SEQUENCE</scope>
    <source>
        <strain evidence="2">CGMCC 1.10832</strain>
    </source>
</reference>
<dbReference type="AlphaFoldDB" id="A0A2T4DSU6"/>
<feature type="region of interest" description="Disordered" evidence="1">
    <location>
        <begin position="68"/>
        <end position="115"/>
    </location>
</feature>
<feature type="compositionally biased region" description="Basic and acidic residues" evidence="1">
    <location>
        <begin position="100"/>
        <end position="115"/>
    </location>
</feature>